<keyword evidence="2" id="KW-0808">Transferase</keyword>
<dbReference type="InterPro" id="IPR032675">
    <property type="entry name" value="LRR_dom_sf"/>
</dbReference>
<dbReference type="PANTHER" id="PTHR48006:SF66">
    <property type="entry name" value="PROTEIN KINASE DOMAIN-CONTAINING PROTEIN"/>
    <property type="match status" value="1"/>
</dbReference>
<evidence type="ECO:0000313" key="2">
    <source>
        <dbReference type="EMBL" id="EXC33465.1"/>
    </source>
</evidence>
<dbReference type="EMBL" id="KE346340">
    <property type="protein sequence ID" value="EXC33465.1"/>
    <property type="molecule type" value="Genomic_DNA"/>
</dbReference>
<dbReference type="Pfam" id="PF00560">
    <property type="entry name" value="LRR_1"/>
    <property type="match status" value="1"/>
</dbReference>
<proteinExistence type="predicted"/>
<comment type="subcellular location">
    <subcellularLocation>
        <location evidence="1">Membrane</location>
        <topology evidence="1">Single-pass type I membrane protein</topology>
    </subcellularLocation>
</comment>
<dbReference type="Proteomes" id="UP000030645">
    <property type="component" value="Unassembled WGS sequence"/>
</dbReference>
<dbReference type="InterPro" id="IPR001611">
    <property type="entry name" value="Leu-rich_rpt"/>
</dbReference>
<evidence type="ECO:0000256" key="1">
    <source>
        <dbReference type="ARBA" id="ARBA00004479"/>
    </source>
</evidence>
<sequence length="116" mass="12838">MESNLFNGNVPSELGKLVNVERLILGAYNLTGQFPLALTNLSKLNELISSNNFTGRMPDFGGWKQLQKLEMQASGFEGSIPSSLSLLSNLTELDLSFNKLEGEIPDFENIMRLDTL</sequence>
<dbReference type="GO" id="GO:0016301">
    <property type="term" value="F:kinase activity"/>
    <property type="evidence" value="ECO:0007669"/>
    <property type="project" value="UniProtKB-KW"/>
</dbReference>
<keyword evidence="2" id="KW-0418">Kinase</keyword>
<evidence type="ECO:0000313" key="3">
    <source>
        <dbReference type="Proteomes" id="UP000030645"/>
    </source>
</evidence>
<keyword evidence="3" id="KW-1185">Reference proteome</keyword>
<dbReference type="InterPro" id="IPR051824">
    <property type="entry name" value="LRR_Rcpt-Like_S/T_Kinase"/>
</dbReference>
<organism evidence="2 3">
    <name type="scientific">Morus notabilis</name>
    <dbReference type="NCBI Taxonomy" id="981085"/>
    <lineage>
        <taxon>Eukaryota</taxon>
        <taxon>Viridiplantae</taxon>
        <taxon>Streptophyta</taxon>
        <taxon>Embryophyta</taxon>
        <taxon>Tracheophyta</taxon>
        <taxon>Spermatophyta</taxon>
        <taxon>Magnoliopsida</taxon>
        <taxon>eudicotyledons</taxon>
        <taxon>Gunneridae</taxon>
        <taxon>Pentapetalae</taxon>
        <taxon>rosids</taxon>
        <taxon>fabids</taxon>
        <taxon>Rosales</taxon>
        <taxon>Moraceae</taxon>
        <taxon>Moreae</taxon>
        <taxon>Morus</taxon>
    </lineage>
</organism>
<dbReference type="Gene3D" id="3.80.10.10">
    <property type="entry name" value="Ribonuclease Inhibitor"/>
    <property type="match status" value="1"/>
</dbReference>
<dbReference type="PANTHER" id="PTHR48006">
    <property type="entry name" value="LEUCINE-RICH REPEAT-CONTAINING PROTEIN DDB_G0281931-RELATED"/>
    <property type="match status" value="1"/>
</dbReference>
<keyword evidence="2" id="KW-0675">Receptor</keyword>
<reference evidence="3" key="1">
    <citation type="submission" date="2013-01" db="EMBL/GenBank/DDBJ databases">
        <title>Draft Genome Sequence of a Mulberry Tree, Morus notabilis C.K. Schneid.</title>
        <authorList>
            <person name="He N."/>
            <person name="Zhao S."/>
        </authorList>
    </citation>
    <scope>NUCLEOTIDE SEQUENCE</scope>
</reference>
<name>W9SL06_9ROSA</name>
<dbReference type="AlphaFoldDB" id="W9SL06"/>
<accession>W9SL06</accession>
<dbReference type="PROSITE" id="PS51450">
    <property type="entry name" value="LRR"/>
    <property type="match status" value="1"/>
</dbReference>
<dbReference type="STRING" id="981085.W9SL06"/>
<dbReference type="SUPFAM" id="SSF52058">
    <property type="entry name" value="L domain-like"/>
    <property type="match status" value="1"/>
</dbReference>
<protein>
    <submittedName>
        <fullName evidence="2">Putative LRR receptor-like serine/threonine-protein kinase</fullName>
    </submittedName>
</protein>
<dbReference type="GO" id="GO:0016020">
    <property type="term" value="C:membrane"/>
    <property type="evidence" value="ECO:0007669"/>
    <property type="project" value="UniProtKB-SubCell"/>
</dbReference>
<gene>
    <name evidence="2" type="ORF">L484_003510</name>
</gene>